<evidence type="ECO:0000256" key="2">
    <source>
        <dbReference type="ARBA" id="ARBA00022741"/>
    </source>
</evidence>
<evidence type="ECO:0000256" key="5">
    <source>
        <dbReference type="PROSITE-ProRule" id="PRU10141"/>
    </source>
</evidence>
<feature type="compositionally biased region" description="Low complexity" evidence="6">
    <location>
        <begin position="478"/>
        <end position="517"/>
    </location>
</feature>
<dbReference type="GO" id="GO:0004674">
    <property type="term" value="F:protein serine/threonine kinase activity"/>
    <property type="evidence" value="ECO:0007669"/>
    <property type="project" value="UniProtKB-EC"/>
</dbReference>
<feature type="compositionally biased region" description="Low complexity" evidence="6">
    <location>
        <begin position="535"/>
        <end position="551"/>
    </location>
</feature>
<keyword evidence="3 9" id="KW-0418">Kinase</keyword>
<dbReference type="SUPFAM" id="SSF56112">
    <property type="entry name" value="Protein kinase-like (PK-like)"/>
    <property type="match status" value="1"/>
</dbReference>
<dbReference type="SMART" id="SM00220">
    <property type="entry name" value="S_TKc"/>
    <property type="match status" value="1"/>
</dbReference>
<dbReference type="CDD" id="cd14014">
    <property type="entry name" value="STKc_PknB_like"/>
    <property type="match status" value="1"/>
</dbReference>
<dbReference type="PANTHER" id="PTHR43289">
    <property type="entry name" value="MITOGEN-ACTIVATED PROTEIN KINASE KINASE KINASE 20-RELATED"/>
    <property type="match status" value="1"/>
</dbReference>
<evidence type="ECO:0000256" key="6">
    <source>
        <dbReference type="SAM" id="MobiDB-lite"/>
    </source>
</evidence>
<proteinExistence type="predicted"/>
<feature type="compositionally biased region" description="Pro residues" evidence="6">
    <location>
        <begin position="518"/>
        <end position="534"/>
    </location>
</feature>
<dbReference type="RefSeq" id="WP_104986540.1">
    <property type="nucleotide sequence ID" value="NZ_CP012673.1"/>
</dbReference>
<keyword evidence="7" id="KW-0472">Membrane</keyword>
<evidence type="ECO:0000313" key="10">
    <source>
        <dbReference type="Proteomes" id="UP000238348"/>
    </source>
</evidence>
<keyword evidence="1 9" id="KW-0808">Transferase</keyword>
<feature type="compositionally biased region" description="Low complexity" evidence="6">
    <location>
        <begin position="442"/>
        <end position="456"/>
    </location>
</feature>
<dbReference type="InterPro" id="IPR000719">
    <property type="entry name" value="Prot_kinase_dom"/>
</dbReference>
<dbReference type="PROSITE" id="PS50011">
    <property type="entry name" value="PROTEIN_KINASE_DOM"/>
    <property type="match status" value="1"/>
</dbReference>
<dbReference type="EC" id="2.7.11.1" evidence="9"/>
<dbReference type="EMBL" id="CP012673">
    <property type="protein sequence ID" value="AUX48719.1"/>
    <property type="molecule type" value="Genomic_DNA"/>
</dbReference>
<dbReference type="PANTHER" id="PTHR43289:SF34">
    <property type="entry name" value="SERINE_THREONINE-PROTEIN KINASE YBDM-RELATED"/>
    <property type="match status" value="1"/>
</dbReference>
<feature type="region of interest" description="Disordered" evidence="6">
    <location>
        <begin position="348"/>
        <end position="392"/>
    </location>
</feature>
<sequence length="578" mass="59457">MAQSPVAVGDVLAGKYRVERIIGAGGMGVVVAAWHLELEQRVAMKFLNPLFTESGDAAERFRREARALARIKSEHVARVLDVGMFEGGLPYIVMEFLEGNDLAQELRQRGPLPLEEALEYILEAIEAVAEAHALGIVHRDLKPANLFLARQPGGSRSVKVLDFGISKSLLGASRDELSLTRTAAMIGSPLYMSTEQARSAKDVDARTDIWSLGVILYEMLTGRPPHLGESVAQLFASLLNEAPASLLQVRSDVPPQLDEVVLRCLAKERDQRWNNVGDLAYALLRFAPAECRVHVDRARRVLGMSDAGWRTPSQVDALSGRPSMHSQVDVNGRPTLPNPVPMMSWRPTMPSNAGATGEPALAGGAQVPAPRGGSIAAPPPGAVPTVSSWSSTGGAQRAARRSALWGLAIAAGAALATVAFGAVLYLRGRALADDPKPAAAAAAPAASAAEPARAEGPPGPAPAAAPGAGPSATPPPEAAAGAAAPLPEEAASAATAPPEAGPGAAPSSAAAAGDAALAPPPAPPPTPAPPPAPTTPAARPGAPQASAAPRPAARPQPPPANQAEPRGTNEISDFGGRR</sequence>
<organism evidence="9 10">
    <name type="scientific">Sorangium cellulosum</name>
    <name type="common">Polyangium cellulosum</name>
    <dbReference type="NCBI Taxonomy" id="56"/>
    <lineage>
        <taxon>Bacteria</taxon>
        <taxon>Pseudomonadati</taxon>
        <taxon>Myxococcota</taxon>
        <taxon>Polyangia</taxon>
        <taxon>Polyangiales</taxon>
        <taxon>Polyangiaceae</taxon>
        <taxon>Sorangium</taxon>
    </lineage>
</organism>
<dbReference type="PROSITE" id="PS00107">
    <property type="entry name" value="PROTEIN_KINASE_ATP"/>
    <property type="match status" value="1"/>
</dbReference>
<accession>A0A2L0FBB5</accession>
<evidence type="ECO:0000256" key="3">
    <source>
        <dbReference type="ARBA" id="ARBA00022777"/>
    </source>
</evidence>
<dbReference type="Gene3D" id="3.30.200.20">
    <property type="entry name" value="Phosphorylase Kinase, domain 1"/>
    <property type="match status" value="1"/>
</dbReference>
<evidence type="ECO:0000256" key="1">
    <source>
        <dbReference type="ARBA" id="ARBA00022679"/>
    </source>
</evidence>
<evidence type="ECO:0000313" key="9">
    <source>
        <dbReference type="EMBL" id="AUX48719.1"/>
    </source>
</evidence>
<dbReference type="AlphaFoldDB" id="A0A2L0FBB5"/>
<feature type="binding site" evidence="5">
    <location>
        <position position="45"/>
    </location>
    <ligand>
        <name>ATP</name>
        <dbReference type="ChEBI" id="CHEBI:30616"/>
    </ligand>
</feature>
<evidence type="ECO:0000256" key="4">
    <source>
        <dbReference type="ARBA" id="ARBA00022840"/>
    </source>
</evidence>
<dbReference type="InterPro" id="IPR017441">
    <property type="entry name" value="Protein_kinase_ATP_BS"/>
</dbReference>
<protein>
    <submittedName>
        <fullName evidence="9">Protein kinase</fullName>
        <ecNumber evidence="9">2.7.11.1</ecNumber>
    </submittedName>
</protein>
<keyword evidence="2 5" id="KW-0547">Nucleotide-binding</keyword>
<feature type="transmembrane region" description="Helical" evidence="7">
    <location>
        <begin position="404"/>
        <end position="426"/>
    </location>
</feature>
<feature type="domain" description="Protein kinase" evidence="8">
    <location>
        <begin position="16"/>
        <end position="284"/>
    </location>
</feature>
<dbReference type="GO" id="GO:0005524">
    <property type="term" value="F:ATP binding"/>
    <property type="evidence" value="ECO:0007669"/>
    <property type="project" value="UniProtKB-UniRule"/>
</dbReference>
<gene>
    <name evidence="9" type="ORF">SOCE26_102600</name>
</gene>
<feature type="region of interest" description="Disordered" evidence="6">
    <location>
        <begin position="442"/>
        <end position="578"/>
    </location>
</feature>
<keyword evidence="7" id="KW-1133">Transmembrane helix</keyword>
<feature type="region of interest" description="Disordered" evidence="6">
    <location>
        <begin position="313"/>
        <end position="334"/>
    </location>
</feature>
<dbReference type="PROSITE" id="PS00108">
    <property type="entry name" value="PROTEIN_KINASE_ST"/>
    <property type="match status" value="1"/>
</dbReference>
<dbReference type="Proteomes" id="UP000238348">
    <property type="component" value="Chromosome"/>
</dbReference>
<reference evidence="9 10" key="1">
    <citation type="submission" date="2015-09" db="EMBL/GenBank/DDBJ databases">
        <title>Sorangium comparison.</title>
        <authorList>
            <person name="Zaburannyi N."/>
            <person name="Bunk B."/>
            <person name="Overmann J."/>
            <person name="Mueller R."/>
        </authorList>
    </citation>
    <scope>NUCLEOTIDE SEQUENCE [LARGE SCALE GENOMIC DNA]</scope>
    <source>
        <strain evidence="9 10">So ce26</strain>
    </source>
</reference>
<dbReference type="InterPro" id="IPR011009">
    <property type="entry name" value="Kinase-like_dom_sf"/>
</dbReference>
<name>A0A2L0FBB5_SORCE</name>
<evidence type="ECO:0000259" key="8">
    <source>
        <dbReference type="PROSITE" id="PS50011"/>
    </source>
</evidence>
<evidence type="ECO:0000256" key="7">
    <source>
        <dbReference type="SAM" id="Phobius"/>
    </source>
</evidence>
<dbReference type="Gene3D" id="1.10.510.10">
    <property type="entry name" value="Transferase(Phosphotransferase) domain 1"/>
    <property type="match status" value="1"/>
</dbReference>
<dbReference type="Pfam" id="PF00069">
    <property type="entry name" value="Pkinase"/>
    <property type="match status" value="1"/>
</dbReference>
<keyword evidence="4 5" id="KW-0067">ATP-binding</keyword>
<dbReference type="OrthoDB" id="5501876at2"/>
<dbReference type="InterPro" id="IPR008271">
    <property type="entry name" value="Ser/Thr_kinase_AS"/>
</dbReference>
<keyword evidence="7" id="KW-0812">Transmembrane</keyword>